<organism evidence="2 3">
    <name type="scientific">Neolewinella aurantiaca</name>
    <dbReference type="NCBI Taxonomy" id="2602767"/>
    <lineage>
        <taxon>Bacteria</taxon>
        <taxon>Pseudomonadati</taxon>
        <taxon>Bacteroidota</taxon>
        <taxon>Saprospiria</taxon>
        <taxon>Saprospirales</taxon>
        <taxon>Lewinellaceae</taxon>
        <taxon>Neolewinella</taxon>
    </lineage>
</organism>
<sequence length="281" mass="30800">MRKQFFTFAIAIMAILFTNGLSAQLSTPSASPLAKVETVIGMTDFHATYSRPGKKGRDLFSKDGLVPTGEIWRTGANQATKLTFGGDVTVGGKEVKAGDYAILTKPMGSTWEVMMYPYESGSWNSYVEKTPAVTVSIKATESALSLETFTITTMNHTMDGADVIFAWGNTMAALPVKTSAKKDVMDQIERVMAGPSMNDYYQAASFLADNGDNKKGLEYIKKANEMAGDDARFWMVRRQGLIEESLGMKKEAMASFKKSLELAEKAGNMDYVRMNKKSLGM</sequence>
<dbReference type="OrthoDB" id="187854at2"/>
<dbReference type="Pfam" id="PF11138">
    <property type="entry name" value="DUF2911"/>
    <property type="match status" value="1"/>
</dbReference>
<reference evidence="2 3" key="1">
    <citation type="submission" date="2019-08" db="EMBL/GenBank/DDBJ databases">
        <title>Lewinella sp. strain SSH13 Genome sequencing and assembly.</title>
        <authorList>
            <person name="Kim I."/>
        </authorList>
    </citation>
    <scope>NUCLEOTIDE SEQUENCE [LARGE SCALE GENOMIC DNA]</scope>
    <source>
        <strain evidence="2 3">SSH13</strain>
    </source>
</reference>
<feature type="chain" id="PRO_5022879009" evidence="1">
    <location>
        <begin position="24"/>
        <end position="281"/>
    </location>
</feature>
<protein>
    <submittedName>
        <fullName evidence="2">DUF2911 domain-containing protein</fullName>
    </submittedName>
</protein>
<evidence type="ECO:0000313" key="3">
    <source>
        <dbReference type="Proteomes" id="UP000321907"/>
    </source>
</evidence>
<dbReference type="InterPro" id="IPR021314">
    <property type="entry name" value="DUF2911"/>
</dbReference>
<accession>A0A5C7FYX3</accession>
<dbReference type="AlphaFoldDB" id="A0A5C7FYX3"/>
<comment type="caution">
    <text evidence="2">The sequence shown here is derived from an EMBL/GenBank/DDBJ whole genome shotgun (WGS) entry which is preliminary data.</text>
</comment>
<dbReference type="Proteomes" id="UP000321907">
    <property type="component" value="Unassembled WGS sequence"/>
</dbReference>
<gene>
    <name evidence="2" type="ORF">FUA23_03665</name>
</gene>
<name>A0A5C7FYX3_9BACT</name>
<dbReference type="InterPro" id="IPR011990">
    <property type="entry name" value="TPR-like_helical_dom_sf"/>
</dbReference>
<dbReference type="Gene3D" id="1.25.40.10">
    <property type="entry name" value="Tetratricopeptide repeat domain"/>
    <property type="match status" value="1"/>
</dbReference>
<proteinExistence type="predicted"/>
<dbReference type="EMBL" id="VOXD01000004">
    <property type="protein sequence ID" value="TXF90907.1"/>
    <property type="molecule type" value="Genomic_DNA"/>
</dbReference>
<evidence type="ECO:0000256" key="1">
    <source>
        <dbReference type="SAM" id="SignalP"/>
    </source>
</evidence>
<feature type="signal peptide" evidence="1">
    <location>
        <begin position="1"/>
        <end position="23"/>
    </location>
</feature>
<keyword evidence="3" id="KW-1185">Reference proteome</keyword>
<dbReference type="SUPFAM" id="SSF81901">
    <property type="entry name" value="HCP-like"/>
    <property type="match status" value="1"/>
</dbReference>
<dbReference type="RefSeq" id="WP_147929365.1">
    <property type="nucleotide sequence ID" value="NZ_VOXD01000004.1"/>
</dbReference>
<evidence type="ECO:0000313" key="2">
    <source>
        <dbReference type="EMBL" id="TXF90907.1"/>
    </source>
</evidence>
<keyword evidence="1" id="KW-0732">Signal</keyword>